<organism evidence="2 3">
    <name type="scientific">Ascobolus immersus RN42</name>
    <dbReference type="NCBI Taxonomy" id="1160509"/>
    <lineage>
        <taxon>Eukaryota</taxon>
        <taxon>Fungi</taxon>
        <taxon>Dikarya</taxon>
        <taxon>Ascomycota</taxon>
        <taxon>Pezizomycotina</taxon>
        <taxon>Pezizomycetes</taxon>
        <taxon>Pezizales</taxon>
        <taxon>Ascobolaceae</taxon>
        <taxon>Ascobolus</taxon>
    </lineage>
</organism>
<gene>
    <name evidence="2" type="ORF">BJ508DRAFT_121228</name>
</gene>
<dbReference type="EMBL" id="ML119648">
    <property type="protein sequence ID" value="RPA86864.1"/>
    <property type="molecule type" value="Genomic_DNA"/>
</dbReference>
<keyword evidence="3" id="KW-1185">Reference proteome</keyword>
<evidence type="ECO:0000313" key="2">
    <source>
        <dbReference type="EMBL" id="RPA86864.1"/>
    </source>
</evidence>
<feature type="compositionally biased region" description="Polar residues" evidence="1">
    <location>
        <begin position="52"/>
        <end position="62"/>
    </location>
</feature>
<accession>A0A3N4IYZ0</accession>
<sequence>MAAAEERKPAFSANWNPYRRPLHRSSPKPPKPHRLTVRPSPQPPHLRPPKPINTSRSSTSQIVHRPLLIESSLKVVSSSMPAWSKGN</sequence>
<feature type="region of interest" description="Disordered" evidence="1">
    <location>
        <begin position="1"/>
        <end position="65"/>
    </location>
</feature>
<dbReference type="AlphaFoldDB" id="A0A3N4IYZ0"/>
<dbReference type="Proteomes" id="UP000275078">
    <property type="component" value="Unassembled WGS sequence"/>
</dbReference>
<evidence type="ECO:0000256" key="1">
    <source>
        <dbReference type="SAM" id="MobiDB-lite"/>
    </source>
</evidence>
<proteinExistence type="predicted"/>
<reference evidence="2 3" key="1">
    <citation type="journal article" date="2018" name="Nat. Ecol. Evol.">
        <title>Pezizomycetes genomes reveal the molecular basis of ectomycorrhizal truffle lifestyle.</title>
        <authorList>
            <person name="Murat C."/>
            <person name="Payen T."/>
            <person name="Noel B."/>
            <person name="Kuo A."/>
            <person name="Morin E."/>
            <person name="Chen J."/>
            <person name="Kohler A."/>
            <person name="Krizsan K."/>
            <person name="Balestrini R."/>
            <person name="Da Silva C."/>
            <person name="Montanini B."/>
            <person name="Hainaut M."/>
            <person name="Levati E."/>
            <person name="Barry K.W."/>
            <person name="Belfiori B."/>
            <person name="Cichocki N."/>
            <person name="Clum A."/>
            <person name="Dockter R.B."/>
            <person name="Fauchery L."/>
            <person name="Guy J."/>
            <person name="Iotti M."/>
            <person name="Le Tacon F."/>
            <person name="Lindquist E.A."/>
            <person name="Lipzen A."/>
            <person name="Malagnac F."/>
            <person name="Mello A."/>
            <person name="Molinier V."/>
            <person name="Miyauchi S."/>
            <person name="Poulain J."/>
            <person name="Riccioni C."/>
            <person name="Rubini A."/>
            <person name="Sitrit Y."/>
            <person name="Splivallo R."/>
            <person name="Traeger S."/>
            <person name="Wang M."/>
            <person name="Zifcakova L."/>
            <person name="Wipf D."/>
            <person name="Zambonelli A."/>
            <person name="Paolocci F."/>
            <person name="Nowrousian M."/>
            <person name="Ottonello S."/>
            <person name="Baldrian P."/>
            <person name="Spatafora J.W."/>
            <person name="Henrissat B."/>
            <person name="Nagy L.G."/>
            <person name="Aury J.M."/>
            <person name="Wincker P."/>
            <person name="Grigoriev I.V."/>
            <person name="Bonfante P."/>
            <person name="Martin F.M."/>
        </authorList>
    </citation>
    <scope>NUCLEOTIDE SEQUENCE [LARGE SCALE GENOMIC DNA]</scope>
    <source>
        <strain evidence="2 3">RN42</strain>
    </source>
</reference>
<feature type="compositionally biased region" description="Pro residues" evidence="1">
    <location>
        <begin position="40"/>
        <end position="51"/>
    </location>
</feature>
<protein>
    <submittedName>
        <fullName evidence="2">Uncharacterized protein</fullName>
    </submittedName>
</protein>
<feature type="compositionally biased region" description="Basic residues" evidence="1">
    <location>
        <begin position="20"/>
        <end position="36"/>
    </location>
</feature>
<evidence type="ECO:0000313" key="3">
    <source>
        <dbReference type="Proteomes" id="UP000275078"/>
    </source>
</evidence>
<name>A0A3N4IYZ0_ASCIM</name>